<dbReference type="SFLD" id="SFLDG01082">
    <property type="entry name" value="B12-binding_domain_containing"/>
    <property type="match status" value="1"/>
</dbReference>
<dbReference type="SFLD" id="SFLDS00029">
    <property type="entry name" value="Radical_SAM"/>
    <property type="match status" value="1"/>
</dbReference>
<dbReference type="RefSeq" id="WP_120605339.1">
    <property type="nucleotide sequence ID" value="NZ_JABFJX010000083.1"/>
</dbReference>
<name>A0A3A8K552_9BACT</name>
<dbReference type="GO" id="GO:0005829">
    <property type="term" value="C:cytosol"/>
    <property type="evidence" value="ECO:0007669"/>
    <property type="project" value="TreeGrafter"/>
</dbReference>
<dbReference type="PROSITE" id="PS51332">
    <property type="entry name" value="B12_BINDING"/>
    <property type="match status" value="1"/>
</dbReference>
<evidence type="ECO:0000256" key="5">
    <source>
        <dbReference type="ARBA" id="ARBA00023014"/>
    </source>
</evidence>
<dbReference type="OrthoDB" id="9762608at2"/>
<dbReference type="InterPro" id="IPR058240">
    <property type="entry name" value="rSAM_sf"/>
</dbReference>
<dbReference type="Pfam" id="PF02310">
    <property type="entry name" value="B12-binding"/>
    <property type="match status" value="1"/>
</dbReference>
<dbReference type="GO" id="GO:0003824">
    <property type="term" value="F:catalytic activity"/>
    <property type="evidence" value="ECO:0007669"/>
    <property type="project" value="InterPro"/>
</dbReference>
<dbReference type="InterPro" id="IPR023404">
    <property type="entry name" value="rSAM_horseshoe"/>
</dbReference>
<dbReference type="PROSITE" id="PS51918">
    <property type="entry name" value="RADICAL_SAM"/>
    <property type="match status" value="1"/>
</dbReference>
<dbReference type="GO" id="GO:0046872">
    <property type="term" value="F:metal ion binding"/>
    <property type="evidence" value="ECO:0007669"/>
    <property type="project" value="UniProtKB-KW"/>
</dbReference>
<dbReference type="PANTHER" id="PTHR43409:SF16">
    <property type="entry name" value="SLR0320 PROTEIN"/>
    <property type="match status" value="1"/>
</dbReference>
<dbReference type="Gene3D" id="3.80.30.20">
    <property type="entry name" value="tm_1862 like domain"/>
    <property type="match status" value="1"/>
</dbReference>
<dbReference type="Pfam" id="PF04055">
    <property type="entry name" value="Radical_SAM"/>
    <property type="match status" value="1"/>
</dbReference>
<sequence length="644" mass="71698">MSTPAILDGDRQAPATPRPVWLFSLDSSRYPDAFPLASGNLKAYFVKHGRTAASTDVEIVHFHSHLDVPLWLLTTWAESARERARAALATGVRPTVGISCYTWNTEEFLNLVRQMKEMVPGLLVVAGGPQVQRAEDYLRLDLADVVVLGEGELTFTELLDATFAAGADASDVLPPVAGIAWVDVMGQPHRTQPRERVRNLDELESPLDVVPLRDASGVPLYKRAAYETARGCPYRCAFCEWGTGAIGTKLFEYSIPRIRADLERMAEAGIEEFFFCDSNFGALRSDAEKAELLVELRARYGRPTMFCTSWSKSHNERVQHVVRSLHAAGLIEHYTLALETLTPSALATSNRTNLPMNRFQRIVDEMAQEDIPITTELIWALPGDNLADFERNLDTITAIFPSSSLYGYTLLPGTEFFDRREEYRIQTETLREMGNWKLDYVVASHTFSREEGIRGYFLITAHNILNRGNLIPLTSRFLALDERVSVSRVLKGILQAILASWGGGTRPEEEMGLHAYANRDRIYLRLLQEREACFGIIRRAMREVLLALAPADEDLRERAEQILSIDEALSPGMQGETSQGHFSFEFNASAVHGSLRRMRLPPPGVFSKTVRSTLAVGYPVNAADLLAPGSMAPGVVRGHHAVVP</sequence>
<dbReference type="InterPro" id="IPR051198">
    <property type="entry name" value="BchE-like"/>
</dbReference>
<reference evidence="9" key="1">
    <citation type="submission" date="2018-09" db="EMBL/GenBank/DDBJ databases">
        <authorList>
            <person name="Livingstone P.G."/>
            <person name="Whitworth D.E."/>
        </authorList>
    </citation>
    <scope>NUCLEOTIDE SEQUENCE [LARGE SCALE GENOMIC DNA]</scope>
    <source>
        <strain evidence="9">CA043D</strain>
    </source>
</reference>
<evidence type="ECO:0000313" key="9">
    <source>
        <dbReference type="Proteomes" id="UP000268313"/>
    </source>
</evidence>
<dbReference type="AlphaFoldDB" id="A0A3A8K552"/>
<dbReference type="InterPro" id="IPR006158">
    <property type="entry name" value="Cobalamin-bd"/>
</dbReference>
<dbReference type="SFLD" id="SFLDG01123">
    <property type="entry name" value="methyltransferase_(Class_B)"/>
    <property type="match status" value="1"/>
</dbReference>
<dbReference type="GO" id="GO:0031419">
    <property type="term" value="F:cobalamin binding"/>
    <property type="evidence" value="ECO:0007669"/>
    <property type="project" value="InterPro"/>
</dbReference>
<evidence type="ECO:0000313" key="8">
    <source>
        <dbReference type="EMBL" id="RKG99464.1"/>
    </source>
</evidence>
<dbReference type="Proteomes" id="UP000268313">
    <property type="component" value="Unassembled WGS sequence"/>
</dbReference>
<dbReference type="PANTHER" id="PTHR43409">
    <property type="entry name" value="ANAEROBIC MAGNESIUM-PROTOPORPHYRIN IX MONOMETHYL ESTER CYCLASE-RELATED"/>
    <property type="match status" value="1"/>
</dbReference>
<evidence type="ECO:0000256" key="4">
    <source>
        <dbReference type="ARBA" id="ARBA00023004"/>
    </source>
</evidence>
<dbReference type="InterPro" id="IPR007197">
    <property type="entry name" value="rSAM"/>
</dbReference>
<keyword evidence="2" id="KW-0949">S-adenosyl-L-methionine</keyword>
<dbReference type="GO" id="GO:0051539">
    <property type="term" value="F:4 iron, 4 sulfur cluster binding"/>
    <property type="evidence" value="ECO:0007669"/>
    <property type="project" value="UniProtKB-KW"/>
</dbReference>
<protein>
    <submittedName>
        <fullName evidence="8">Radical SAM protein</fullName>
    </submittedName>
</protein>
<comment type="cofactor">
    <cofactor evidence="1">
        <name>[4Fe-4S] cluster</name>
        <dbReference type="ChEBI" id="CHEBI:49883"/>
    </cofactor>
</comment>
<evidence type="ECO:0000256" key="3">
    <source>
        <dbReference type="ARBA" id="ARBA00022723"/>
    </source>
</evidence>
<dbReference type="SUPFAM" id="SSF102114">
    <property type="entry name" value="Radical SAM enzymes"/>
    <property type="match status" value="1"/>
</dbReference>
<dbReference type="EMBL" id="RAWE01000113">
    <property type="protein sequence ID" value="RKG99464.1"/>
    <property type="molecule type" value="Genomic_DNA"/>
</dbReference>
<dbReference type="SMART" id="SM00729">
    <property type="entry name" value="Elp3"/>
    <property type="match status" value="1"/>
</dbReference>
<keyword evidence="3" id="KW-0479">Metal-binding</keyword>
<gene>
    <name evidence="8" type="ORF">D7X32_26425</name>
</gene>
<comment type="caution">
    <text evidence="8">The sequence shown here is derived from an EMBL/GenBank/DDBJ whole genome shotgun (WGS) entry which is preliminary data.</text>
</comment>
<dbReference type="InterPro" id="IPR034466">
    <property type="entry name" value="Methyltransferase_Class_B"/>
</dbReference>
<feature type="domain" description="B12-binding" evidence="6">
    <location>
        <begin position="18"/>
        <end position="169"/>
    </location>
</feature>
<accession>A0A3A8K552</accession>
<proteinExistence type="predicted"/>
<evidence type="ECO:0000256" key="2">
    <source>
        <dbReference type="ARBA" id="ARBA00022691"/>
    </source>
</evidence>
<keyword evidence="9" id="KW-1185">Reference proteome</keyword>
<evidence type="ECO:0000259" key="7">
    <source>
        <dbReference type="PROSITE" id="PS51918"/>
    </source>
</evidence>
<dbReference type="CDD" id="cd02068">
    <property type="entry name" value="radical_SAM_B12_BD"/>
    <property type="match status" value="1"/>
</dbReference>
<evidence type="ECO:0000259" key="6">
    <source>
        <dbReference type="PROSITE" id="PS51332"/>
    </source>
</evidence>
<keyword evidence="4" id="KW-0408">Iron</keyword>
<dbReference type="InterPro" id="IPR006638">
    <property type="entry name" value="Elp3/MiaA/NifB-like_rSAM"/>
</dbReference>
<keyword evidence="5" id="KW-0411">Iron-sulfur</keyword>
<organism evidence="8 9">
    <name type="scientific">Corallococcus carmarthensis</name>
    <dbReference type="NCBI Taxonomy" id="2316728"/>
    <lineage>
        <taxon>Bacteria</taxon>
        <taxon>Pseudomonadati</taxon>
        <taxon>Myxococcota</taxon>
        <taxon>Myxococcia</taxon>
        <taxon>Myxococcales</taxon>
        <taxon>Cystobacterineae</taxon>
        <taxon>Myxococcaceae</taxon>
        <taxon>Corallococcus</taxon>
    </lineage>
</organism>
<evidence type="ECO:0000256" key="1">
    <source>
        <dbReference type="ARBA" id="ARBA00001966"/>
    </source>
</evidence>
<feature type="domain" description="Radical SAM core" evidence="7">
    <location>
        <begin position="218"/>
        <end position="454"/>
    </location>
</feature>
<dbReference type="Gene3D" id="3.40.50.280">
    <property type="entry name" value="Cobalamin-binding domain"/>
    <property type="match status" value="1"/>
</dbReference>